<reference evidence="1 2" key="1">
    <citation type="journal article" date="2013" name="Mar. Genomics">
        <title>Expression of sulfatases in Rhodopirellula baltica and the diversity of sulfatases in the genus Rhodopirellula.</title>
        <authorList>
            <person name="Wegner C.E."/>
            <person name="Richter-Heitmann T."/>
            <person name="Klindworth A."/>
            <person name="Klockow C."/>
            <person name="Richter M."/>
            <person name="Achstetter T."/>
            <person name="Glockner F.O."/>
            <person name="Harder J."/>
        </authorList>
    </citation>
    <scope>NUCLEOTIDE SEQUENCE [LARGE SCALE GENOMIC DNA]</scope>
    <source>
        <strain evidence="1 2">WH47</strain>
    </source>
</reference>
<name>F2AWP9_RHOBT</name>
<gene>
    <name evidence="1" type="ORF">RBWH47_05956</name>
</gene>
<dbReference type="InterPro" id="IPR035940">
    <property type="entry name" value="CAP_sf"/>
</dbReference>
<dbReference type="SUPFAM" id="SSF55797">
    <property type="entry name" value="PR-1-like"/>
    <property type="match status" value="1"/>
</dbReference>
<dbReference type="EMBL" id="AFAR01000204">
    <property type="protein sequence ID" value="EGF25909.1"/>
    <property type="molecule type" value="Genomic_DNA"/>
</dbReference>
<dbReference type="RefSeq" id="WP_007328059.1">
    <property type="nucleotide sequence ID" value="NZ_AFAR01000204.1"/>
</dbReference>
<proteinExistence type="predicted"/>
<dbReference type="Proteomes" id="UP000006222">
    <property type="component" value="Unassembled WGS sequence"/>
</dbReference>
<accession>F2AWP9</accession>
<organism evidence="1 2">
    <name type="scientific">Rhodopirellula baltica WH47</name>
    <dbReference type="NCBI Taxonomy" id="991778"/>
    <lineage>
        <taxon>Bacteria</taxon>
        <taxon>Pseudomonadati</taxon>
        <taxon>Planctomycetota</taxon>
        <taxon>Planctomycetia</taxon>
        <taxon>Pirellulales</taxon>
        <taxon>Pirellulaceae</taxon>
        <taxon>Rhodopirellula</taxon>
    </lineage>
</organism>
<dbReference type="PATRIC" id="fig|991778.3.peg.4398"/>
<comment type="caution">
    <text evidence="1">The sequence shown here is derived from an EMBL/GenBank/DDBJ whole genome shotgun (WGS) entry which is preliminary data.</text>
</comment>
<protein>
    <submittedName>
        <fullName evidence="1">Uncharacterized protein</fullName>
    </submittedName>
</protein>
<dbReference type="AlphaFoldDB" id="F2AWP9"/>
<sequence>MSRLIEASRLPELNSLVELIQGFVPRLFVPHLPALIAIGGITCGSVLVTPTESQAANGRGVQVTAIPTGSGCTNCGQNRNVVTRSPVSSRTVSVGTPVQHGQVIHGDAVVQSTPVFHGNQVIHNGGVVHSGQIVHSGRVVHQASKPTVLPASHSVSGSHRLGGAVSNVLTTLNAQRSRQGLRGLAYDPQLQAVAERRAQLMASTGLKTHPSGSFAPGRYEGVGWSSSHTPAGVSACYTSDPNMRVAGAAMARGRDGVYFCVVYR</sequence>
<dbReference type="Gene3D" id="3.40.33.10">
    <property type="entry name" value="CAP"/>
    <property type="match status" value="1"/>
</dbReference>
<evidence type="ECO:0000313" key="1">
    <source>
        <dbReference type="EMBL" id="EGF25909.1"/>
    </source>
</evidence>
<evidence type="ECO:0000313" key="2">
    <source>
        <dbReference type="Proteomes" id="UP000006222"/>
    </source>
</evidence>